<reference evidence="2" key="1">
    <citation type="submission" date="2024-07" db="EMBL/GenBank/DDBJ databases">
        <title>Complete genome sequence of Verrucomicrobiaceae bacterium NT6N.</title>
        <authorList>
            <person name="Huang C."/>
            <person name="Takami H."/>
            <person name="Hamasaki K."/>
        </authorList>
    </citation>
    <scope>NUCLEOTIDE SEQUENCE</scope>
    <source>
        <strain evidence="2">NT6N</strain>
    </source>
</reference>
<keyword evidence="1" id="KW-0732">Signal</keyword>
<dbReference type="AlphaFoldDB" id="A0AAT9FIF0"/>
<feature type="signal peptide" evidence="1">
    <location>
        <begin position="1"/>
        <end position="31"/>
    </location>
</feature>
<name>A0AAT9FIF0_9BACT</name>
<evidence type="ECO:0000256" key="1">
    <source>
        <dbReference type="SAM" id="SignalP"/>
    </source>
</evidence>
<protein>
    <recommendedName>
        <fullName evidence="3">3-keto-disaccharide hydrolase domain-containing protein</fullName>
    </recommendedName>
</protein>
<evidence type="ECO:0000313" key="2">
    <source>
        <dbReference type="EMBL" id="BDS05759.1"/>
    </source>
</evidence>
<gene>
    <name evidence="2" type="ORF">NT6N_07990</name>
</gene>
<dbReference type="EMBL" id="AP026866">
    <property type="protein sequence ID" value="BDS05759.1"/>
    <property type="molecule type" value="Genomic_DNA"/>
</dbReference>
<organism evidence="2">
    <name type="scientific">Oceaniferula spumae</name>
    <dbReference type="NCBI Taxonomy" id="2979115"/>
    <lineage>
        <taxon>Bacteria</taxon>
        <taxon>Pseudomonadati</taxon>
        <taxon>Verrucomicrobiota</taxon>
        <taxon>Verrucomicrobiia</taxon>
        <taxon>Verrucomicrobiales</taxon>
        <taxon>Verrucomicrobiaceae</taxon>
        <taxon>Oceaniferula</taxon>
    </lineage>
</organism>
<accession>A0AAT9FIF0</accession>
<proteinExistence type="predicted"/>
<feature type="chain" id="PRO_5043624959" description="3-keto-disaccharide hydrolase domain-containing protein" evidence="1">
    <location>
        <begin position="32"/>
        <end position="471"/>
    </location>
</feature>
<sequence length="471" mass="52847">MPPHPHRTSAGHLLHGLLMGTLCLSPCSATAAEEVKKPPLASALLSNGNKLSGNRISVENGHLTVESDQLQKPAKLKLDQVLSLQFVHPPLERPEGLEALLNFQPGFRMRTADSLAGELLSINKDSVVFKTNDTGTKTIKRTFISSIETLQTGENYYRGPNSALEWGINADNTSWMFTRNHLNSLSNGGIGRDIKLAEKSHVSFQARWETSMRFRLHLYSSDHNDDSPDANYDLNFNRSYVYLRTRGKIDANGGSIASGGRWTQLNLPREITKAKFDIYTDRKTGKIILYIDNLKTAELDSQSPDPRNLGTGIRFIAEERYPIKISDITIRPWDGVSIPTQPAPGAAPKQQHPFLFSTDGKIHAFTALKKENKDYVITSPDKTTNRFQAVDVIKMVLPPTEAEQPKKFINDIRVQFQHGGQMTLQLNNISDGKLHGHSKLLGDLTYDLRAFSLIDFNIYDHKYDKLRENKQ</sequence>
<dbReference type="KEGG" id="osu:NT6N_07990"/>
<evidence type="ECO:0008006" key="3">
    <source>
        <dbReference type="Google" id="ProtNLM"/>
    </source>
</evidence>